<dbReference type="InterPro" id="IPR038063">
    <property type="entry name" value="Transpep_catalytic_dom"/>
</dbReference>
<keyword evidence="14" id="KW-1185">Reference proteome</keyword>
<keyword evidence="13" id="KW-0449">Lipoprotein</keyword>
<evidence type="ECO:0000256" key="1">
    <source>
        <dbReference type="ARBA" id="ARBA00004752"/>
    </source>
</evidence>
<evidence type="ECO:0000256" key="10">
    <source>
        <dbReference type="SAM" id="MobiDB-lite"/>
    </source>
</evidence>
<evidence type="ECO:0000313" key="14">
    <source>
        <dbReference type="Proteomes" id="UP001519288"/>
    </source>
</evidence>
<dbReference type="InterPro" id="IPR011990">
    <property type="entry name" value="TPR-like_helical_dom_sf"/>
</dbReference>
<feature type="domain" description="L,D-TPase catalytic" evidence="12">
    <location>
        <begin position="328"/>
        <end position="437"/>
    </location>
</feature>
<keyword evidence="4" id="KW-0808">Transferase</keyword>
<dbReference type="Gene3D" id="2.40.440.10">
    <property type="entry name" value="L,D-transpeptidase catalytic domain-like"/>
    <property type="match status" value="1"/>
</dbReference>
<feature type="region of interest" description="Disordered" evidence="10">
    <location>
        <begin position="287"/>
        <end position="313"/>
    </location>
</feature>
<evidence type="ECO:0000256" key="9">
    <source>
        <dbReference type="PROSITE-ProRule" id="PRU01373"/>
    </source>
</evidence>
<evidence type="ECO:0000256" key="5">
    <source>
        <dbReference type="ARBA" id="ARBA00022801"/>
    </source>
</evidence>
<evidence type="ECO:0000256" key="4">
    <source>
        <dbReference type="ARBA" id="ARBA00022679"/>
    </source>
</evidence>
<feature type="compositionally biased region" description="Polar residues" evidence="10">
    <location>
        <begin position="287"/>
        <end position="309"/>
    </location>
</feature>
<keyword evidence="5" id="KW-0378">Hydrolase</keyword>
<feature type="active site" description="Proton donor/acceptor" evidence="9">
    <location>
        <position position="397"/>
    </location>
</feature>
<feature type="region of interest" description="Disordered" evidence="10">
    <location>
        <begin position="436"/>
        <end position="471"/>
    </location>
</feature>
<feature type="active site" description="Nucleophile" evidence="9">
    <location>
        <position position="413"/>
    </location>
</feature>
<keyword evidence="11" id="KW-0812">Transmembrane</keyword>
<dbReference type="SUPFAM" id="SSF141523">
    <property type="entry name" value="L,D-transpeptidase catalytic domain-like"/>
    <property type="match status" value="1"/>
</dbReference>
<dbReference type="PANTHER" id="PTHR30582">
    <property type="entry name" value="L,D-TRANSPEPTIDASE"/>
    <property type="match status" value="1"/>
</dbReference>
<dbReference type="Proteomes" id="UP001519288">
    <property type="component" value="Unassembled WGS sequence"/>
</dbReference>
<keyword evidence="3" id="KW-0328">Glycosyltransferase</keyword>
<protein>
    <submittedName>
        <fullName evidence="13">Lipoprotein-anchoring transpeptidase ErfK/SrfK</fullName>
    </submittedName>
</protein>
<dbReference type="InterPro" id="IPR050979">
    <property type="entry name" value="LD-transpeptidase"/>
</dbReference>
<keyword evidence="7 9" id="KW-0573">Peptidoglycan synthesis</keyword>
<evidence type="ECO:0000256" key="6">
    <source>
        <dbReference type="ARBA" id="ARBA00022960"/>
    </source>
</evidence>
<comment type="pathway">
    <text evidence="1 9">Cell wall biogenesis; peptidoglycan biosynthesis.</text>
</comment>
<keyword evidence="8 9" id="KW-0961">Cell wall biogenesis/degradation</keyword>
<evidence type="ECO:0000259" key="12">
    <source>
        <dbReference type="PROSITE" id="PS52029"/>
    </source>
</evidence>
<dbReference type="RefSeq" id="WP_209862278.1">
    <property type="nucleotide sequence ID" value="NZ_JAGGLD010000003.1"/>
</dbReference>
<proteinExistence type="inferred from homology"/>
<organism evidence="13 14">
    <name type="scientific">Paenibacillus shirakamiensis</name>
    <dbReference type="NCBI Taxonomy" id="1265935"/>
    <lineage>
        <taxon>Bacteria</taxon>
        <taxon>Bacillati</taxon>
        <taxon>Bacillota</taxon>
        <taxon>Bacilli</taxon>
        <taxon>Bacillales</taxon>
        <taxon>Paenibacillaceae</taxon>
        <taxon>Paenibacillus</taxon>
    </lineage>
</organism>
<evidence type="ECO:0000256" key="11">
    <source>
        <dbReference type="SAM" id="Phobius"/>
    </source>
</evidence>
<name>A0ABS4JJI0_9BACL</name>
<evidence type="ECO:0000256" key="2">
    <source>
        <dbReference type="ARBA" id="ARBA00005992"/>
    </source>
</evidence>
<feature type="transmembrane region" description="Helical" evidence="11">
    <location>
        <begin position="84"/>
        <end position="101"/>
    </location>
</feature>
<evidence type="ECO:0000256" key="8">
    <source>
        <dbReference type="ARBA" id="ARBA00023316"/>
    </source>
</evidence>
<gene>
    <name evidence="13" type="ORF">J2Z69_002314</name>
</gene>
<comment type="similarity">
    <text evidence="2">Belongs to the YkuD family.</text>
</comment>
<dbReference type="PANTHER" id="PTHR30582:SF24">
    <property type="entry name" value="L,D-TRANSPEPTIDASE ERFK_SRFK-RELATED"/>
    <property type="match status" value="1"/>
</dbReference>
<dbReference type="PROSITE" id="PS52029">
    <property type="entry name" value="LD_TPASE"/>
    <property type="match status" value="1"/>
</dbReference>
<sequence length="471" mass="52713">MNLSYLKKYVLLHPENRMAWYLLGKEYEKNEQIGKANYCYNKAGHIYEAFESSKVPAEVWEEYQAKLMEATDHKERRTRRIRRAWLAVVLLQLLWIPSVAAPKHVDHNSDLTMDAYIERDLLTIDSYTNDDGRADRIAVDFTAKAWGRVNSDRDVIGEFMSSMPSGGLTGVLAMRQQGSWLLWHQEMPVVLSVEHPSKGELRVQSLEQKVCDCEPAETKALQQLAKVWTVQQEANAIINTAIQHYLQAKGRMPESLNALTKPFPENWVAGRSPELRAAFALITQPKGTNSSTAAGASLDSGNHNNNSEEQGVKGNRAAVAQRFFDQPLEIIVDKAQHQLALVSGHIILRSYSIGLGGVNTPEGIYHITDKVMNPNGRSNGEFGSRGMQLSDTNYAIHGTNAPDSIGKDQSLGCVRMRKDDVEELFDMVPMGTKVSIGKGNLPHLSPQSGSKFSIPDRQEQTNPRKTYHWLT</sequence>
<dbReference type="Pfam" id="PF03734">
    <property type="entry name" value="YkuD"/>
    <property type="match status" value="1"/>
</dbReference>
<dbReference type="EMBL" id="JAGGLD010000003">
    <property type="protein sequence ID" value="MBP2001271.1"/>
    <property type="molecule type" value="Genomic_DNA"/>
</dbReference>
<dbReference type="SUPFAM" id="SSF48452">
    <property type="entry name" value="TPR-like"/>
    <property type="match status" value="1"/>
</dbReference>
<dbReference type="CDD" id="cd16913">
    <property type="entry name" value="YkuD_like"/>
    <property type="match status" value="1"/>
</dbReference>
<comment type="caution">
    <text evidence="13">The sequence shown here is derived from an EMBL/GenBank/DDBJ whole genome shotgun (WGS) entry which is preliminary data.</text>
</comment>
<reference evidence="13 14" key="1">
    <citation type="submission" date="2021-03" db="EMBL/GenBank/DDBJ databases">
        <title>Genomic Encyclopedia of Type Strains, Phase IV (KMG-IV): sequencing the most valuable type-strain genomes for metagenomic binning, comparative biology and taxonomic classification.</title>
        <authorList>
            <person name="Goeker M."/>
        </authorList>
    </citation>
    <scope>NUCLEOTIDE SEQUENCE [LARGE SCALE GENOMIC DNA]</scope>
    <source>
        <strain evidence="13 14">DSM 26806</strain>
    </source>
</reference>
<evidence type="ECO:0000256" key="3">
    <source>
        <dbReference type="ARBA" id="ARBA00022676"/>
    </source>
</evidence>
<evidence type="ECO:0000256" key="7">
    <source>
        <dbReference type="ARBA" id="ARBA00022984"/>
    </source>
</evidence>
<keyword evidence="11" id="KW-1133">Transmembrane helix</keyword>
<accession>A0ABS4JJI0</accession>
<dbReference type="InterPro" id="IPR005490">
    <property type="entry name" value="LD_TPept_cat_dom"/>
</dbReference>
<keyword evidence="6 9" id="KW-0133">Cell shape</keyword>
<evidence type="ECO:0000313" key="13">
    <source>
        <dbReference type="EMBL" id="MBP2001271.1"/>
    </source>
</evidence>
<keyword evidence="11" id="KW-0472">Membrane</keyword>